<dbReference type="Pfam" id="PF13454">
    <property type="entry name" value="NAD_binding_9"/>
    <property type="match status" value="1"/>
</dbReference>
<sequence>MHIAVIGFGPRGLGALEALADTLHGQSATVDIFDPFAHPGAGPNFSPEDSPLCLVNIPLRDIDLGGEHRAGVSQWLGQDANPDEFLPRATLGRYLGDRFAALLEADGLEITHHRRGVSRIDEEGGKWVLRSEDDRFGPYDEVLLTLGQPATAPDDQLARWQDHASKTGADLVPAYPAANLLRAAESWAGQRVAIRGLGLSTFDVLRLLTEGMGGSFEDGQYIPSGREPACILPFSLNGHPPAPKPATGAVDDAYEPTQAETEAFADALARALAGPTETALVMLTDALFPVLLRILHDTGSPDGATEVRQWLEVERDDSGTQEARDPVSALRHVTEMAAGTTPPDAGFAAGQVWRKWQNTLRRGFNPTLTSAETARAFLRFDDGMKRYSYGPPISAARDLLTLIEAGRVDLRIADDPGIGLRKDGWQLIEDDETAHVVAMVDAVLPPPDPERITDTLLRDLMTRGRLTAPGDGLAARTEPDGQLLSQDGTPQPGLTLLGRLALGSVIASDSLHDCFGAASSRWTDGVIQRQSRNREPG</sequence>
<dbReference type="OrthoDB" id="6309046at2"/>
<keyword evidence="4" id="KW-1185">Reference proteome</keyword>
<dbReference type="Proteomes" id="UP000198796">
    <property type="component" value="Unassembled WGS sequence"/>
</dbReference>
<evidence type="ECO:0000313" key="3">
    <source>
        <dbReference type="EMBL" id="SFA89483.1"/>
    </source>
</evidence>
<feature type="region of interest" description="Disordered" evidence="1">
    <location>
        <begin position="468"/>
        <end position="490"/>
    </location>
</feature>
<evidence type="ECO:0000256" key="1">
    <source>
        <dbReference type="SAM" id="MobiDB-lite"/>
    </source>
</evidence>
<dbReference type="SUPFAM" id="SSF51905">
    <property type="entry name" value="FAD/NAD(P)-binding domain"/>
    <property type="match status" value="1"/>
</dbReference>
<dbReference type="RefSeq" id="WP_092062639.1">
    <property type="nucleotide sequence ID" value="NZ_FOJU01000002.1"/>
</dbReference>
<dbReference type="InterPro" id="IPR038732">
    <property type="entry name" value="HpyO/CreE_NAD-binding"/>
</dbReference>
<gene>
    <name evidence="3" type="ORF">SAMN05421688_1548</name>
</gene>
<feature type="domain" description="FAD-dependent urate hydroxylase HpyO/Asp monooxygenase CreE-like FAD/NAD(P)-binding" evidence="2">
    <location>
        <begin position="4"/>
        <end position="148"/>
    </location>
</feature>
<organism evidence="3 4">
    <name type="scientific">Poseidonocella pacifica</name>
    <dbReference type="NCBI Taxonomy" id="871651"/>
    <lineage>
        <taxon>Bacteria</taxon>
        <taxon>Pseudomonadati</taxon>
        <taxon>Pseudomonadota</taxon>
        <taxon>Alphaproteobacteria</taxon>
        <taxon>Rhodobacterales</taxon>
        <taxon>Roseobacteraceae</taxon>
        <taxon>Poseidonocella</taxon>
    </lineage>
</organism>
<evidence type="ECO:0000259" key="2">
    <source>
        <dbReference type="Pfam" id="PF13454"/>
    </source>
</evidence>
<dbReference type="AlphaFoldDB" id="A0A1I0WNB3"/>
<dbReference type="PANTHER" id="PTHR40254:SF1">
    <property type="entry name" value="BLR0577 PROTEIN"/>
    <property type="match status" value="1"/>
</dbReference>
<accession>A0A1I0WNB3</accession>
<name>A0A1I0WNB3_9RHOB</name>
<proteinExistence type="predicted"/>
<evidence type="ECO:0000313" key="4">
    <source>
        <dbReference type="Proteomes" id="UP000198796"/>
    </source>
</evidence>
<protein>
    <submittedName>
        <fullName evidence="3">Uncharacterized NAD(P)/FAD-binding protein YdhS</fullName>
    </submittedName>
</protein>
<dbReference type="InterPro" id="IPR052189">
    <property type="entry name" value="L-asp_N-monooxygenase_NS-form"/>
</dbReference>
<dbReference type="STRING" id="871651.SAMN05421688_1548"/>
<dbReference type="PANTHER" id="PTHR40254">
    <property type="entry name" value="BLR0577 PROTEIN"/>
    <property type="match status" value="1"/>
</dbReference>
<dbReference type="EMBL" id="FOJU01000002">
    <property type="protein sequence ID" value="SFA89483.1"/>
    <property type="molecule type" value="Genomic_DNA"/>
</dbReference>
<dbReference type="InterPro" id="IPR036188">
    <property type="entry name" value="FAD/NAD-bd_sf"/>
</dbReference>
<reference evidence="3 4" key="1">
    <citation type="submission" date="2016-10" db="EMBL/GenBank/DDBJ databases">
        <authorList>
            <person name="de Groot N.N."/>
        </authorList>
    </citation>
    <scope>NUCLEOTIDE SEQUENCE [LARGE SCALE GENOMIC DNA]</scope>
    <source>
        <strain evidence="3 4">DSM 29316</strain>
    </source>
</reference>